<dbReference type="Proteomes" id="UP000230869">
    <property type="component" value="Unassembled WGS sequence"/>
</dbReference>
<comment type="similarity">
    <text evidence="1">Belongs to the type-I restriction system S methylase family.</text>
</comment>
<name>A0A2M6K9X3_9BACT</name>
<dbReference type="GO" id="GO:0009307">
    <property type="term" value="P:DNA restriction-modification system"/>
    <property type="evidence" value="ECO:0007669"/>
    <property type="project" value="UniProtKB-KW"/>
</dbReference>
<dbReference type="InterPro" id="IPR044946">
    <property type="entry name" value="Restrct_endonuc_typeI_TRD_sf"/>
</dbReference>
<evidence type="ECO:0000256" key="3">
    <source>
        <dbReference type="ARBA" id="ARBA00023125"/>
    </source>
</evidence>
<sequence length="87" mass="9950">MDFYNHLFLHYSIKNNSIIGNGASIPQLTVPAVKKIKISFPKSLKIQKEIIKKLDELSNQTKKLEAIYKQKLADLEGLKKSVFKEGF</sequence>
<proteinExistence type="inferred from homology"/>
<evidence type="ECO:0000313" key="6">
    <source>
        <dbReference type="EMBL" id="PIR13845.1"/>
    </source>
</evidence>
<evidence type="ECO:0000256" key="2">
    <source>
        <dbReference type="ARBA" id="ARBA00022747"/>
    </source>
</evidence>
<dbReference type="SUPFAM" id="SSF116734">
    <property type="entry name" value="DNA methylase specificity domain"/>
    <property type="match status" value="1"/>
</dbReference>
<comment type="caution">
    <text evidence="6">The sequence shown here is derived from an EMBL/GenBank/DDBJ whole genome shotgun (WGS) entry which is preliminary data.</text>
</comment>
<feature type="domain" description="Type I restriction modification DNA specificity" evidence="5">
    <location>
        <begin position="7"/>
        <end position="66"/>
    </location>
</feature>
<feature type="coiled-coil region" evidence="4">
    <location>
        <begin position="47"/>
        <end position="74"/>
    </location>
</feature>
<evidence type="ECO:0000256" key="1">
    <source>
        <dbReference type="ARBA" id="ARBA00010923"/>
    </source>
</evidence>
<keyword evidence="3" id="KW-0238">DNA-binding</keyword>
<dbReference type="Gene3D" id="3.90.220.20">
    <property type="entry name" value="DNA methylase specificity domains"/>
    <property type="match status" value="1"/>
</dbReference>
<evidence type="ECO:0000259" key="5">
    <source>
        <dbReference type="Pfam" id="PF01420"/>
    </source>
</evidence>
<protein>
    <recommendedName>
        <fullName evidence="5">Type I restriction modification DNA specificity domain-containing protein</fullName>
    </recommendedName>
</protein>
<dbReference type="InterPro" id="IPR000055">
    <property type="entry name" value="Restrct_endonuc_typeI_TRD"/>
</dbReference>
<dbReference type="AlphaFoldDB" id="A0A2M6K9X3"/>
<dbReference type="Pfam" id="PF01420">
    <property type="entry name" value="Methylase_S"/>
    <property type="match status" value="1"/>
</dbReference>
<organism evidence="6 7">
    <name type="scientific">Candidatus Falkowbacteria bacterium CG11_big_fil_rev_8_21_14_0_20_39_10</name>
    <dbReference type="NCBI Taxonomy" id="1974570"/>
    <lineage>
        <taxon>Bacteria</taxon>
        <taxon>Candidatus Falkowiibacteriota</taxon>
    </lineage>
</organism>
<accession>A0A2M6K9X3</accession>
<dbReference type="GO" id="GO:0003677">
    <property type="term" value="F:DNA binding"/>
    <property type="evidence" value="ECO:0007669"/>
    <property type="project" value="UniProtKB-KW"/>
</dbReference>
<reference evidence="6 7" key="1">
    <citation type="submission" date="2017-09" db="EMBL/GenBank/DDBJ databases">
        <title>Depth-based differentiation of microbial function through sediment-hosted aquifers and enrichment of novel symbionts in the deep terrestrial subsurface.</title>
        <authorList>
            <person name="Probst A.J."/>
            <person name="Ladd B."/>
            <person name="Jarett J.K."/>
            <person name="Geller-Mcgrath D.E."/>
            <person name="Sieber C.M."/>
            <person name="Emerson J.B."/>
            <person name="Anantharaman K."/>
            <person name="Thomas B.C."/>
            <person name="Malmstrom R."/>
            <person name="Stieglmeier M."/>
            <person name="Klingl A."/>
            <person name="Woyke T."/>
            <person name="Ryan C.M."/>
            <person name="Banfield J.F."/>
        </authorList>
    </citation>
    <scope>NUCLEOTIDE SEQUENCE [LARGE SCALE GENOMIC DNA]</scope>
    <source>
        <strain evidence="6">CG11_big_fil_rev_8_21_14_0_20_39_10</strain>
    </source>
</reference>
<gene>
    <name evidence="6" type="ORF">COV49_00815</name>
</gene>
<keyword evidence="4" id="KW-0175">Coiled coil</keyword>
<keyword evidence="2" id="KW-0680">Restriction system</keyword>
<evidence type="ECO:0000256" key="4">
    <source>
        <dbReference type="SAM" id="Coils"/>
    </source>
</evidence>
<dbReference type="EMBL" id="PCWW01000015">
    <property type="protein sequence ID" value="PIR13845.1"/>
    <property type="molecule type" value="Genomic_DNA"/>
</dbReference>
<evidence type="ECO:0000313" key="7">
    <source>
        <dbReference type="Proteomes" id="UP000230869"/>
    </source>
</evidence>